<reference evidence="4" key="2">
    <citation type="submission" date="2021-08" db="EMBL/GenBank/DDBJ databases">
        <authorList>
            <person name="Tani A."/>
            <person name="Ola A."/>
            <person name="Ogura Y."/>
            <person name="Katsura K."/>
            <person name="Hayashi T."/>
        </authorList>
    </citation>
    <scope>NUCLEOTIDE SEQUENCE</scope>
    <source>
        <strain evidence="4">DSM 19015</strain>
    </source>
</reference>
<sequence>MGAIPAYRHADPGDAEAIANLMLHASGDILRFLLDELAPELCQRALMTCMVSRQDGPRSYRRCIVAQVDGVVVGVANAFPAAAIRQDASAMAPTARERWLGPLSELQDWSSLLLNSLAVNPLFRCLGIGSGLIGCVVAQARSEGFPDLTLHVWADNAPARRLYRRRGFEEIAWADIAAHPALPHEGGSFLMRRPSHDVDGRAACGPSHGRWTPIAIAPAVTPCDTTKPKTCAADLDYSVSRRETLPVIAAQRSDVAGSAASF</sequence>
<evidence type="ECO:0000256" key="2">
    <source>
        <dbReference type="ARBA" id="ARBA00023315"/>
    </source>
</evidence>
<comment type="caution">
    <text evidence="4">The sequence shown here is derived from an EMBL/GenBank/DDBJ whole genome shotgun (WGS) entry which is preliminary data.</text>
</comment>
<dbReference type="InterPro" id="IPR050832">
    <property type="entry name" value="Bact_Acetyltransf"/>
</dbReference>
<evidence type="ECO:0000313" key="4">
    <source>
        <dbReference type="EMBL" id="GJD94474.1"/>
    </source>
</evidence>
<dbReference type="Proteomes" id="UP001055125">
    <property type="component" value="Unassembled WGS sequence"/>
</dbReference>
<name>A0ABQ4RW56_9HYPH</name>
<dbReference type="CDD" id="cd04301">
    <property type="entry name" value="NAT_SF"/>
    <property type="match status" value="1"/>
</dbReference>
<protein>
    <recommendedName>
        <fullName evidence="3">N-acetyltransferase domain-containing protein</fullName>
    </recommendedName>
</protein>
<evidence type="ECO:0000313" key="5">
    <source>
        <dbReference type="Proteomes" id="UP001055125"/>
    </source>
</evidence>
<dbReference type="Pfam" id="PF00583">
    <property type="entry name" value="Acetyltransf_1"/>
    <property type="match status" value="1"/>
</dbReference>
<dbReference type="PROSITE" id="PS51186">
    <property type="entry name" value="GNAT"/>
    <property type="match status" value="1"/>
</dbReference>
<reference evidence="4" key="1">
    <citation type="journal article" date="2021" name="Front. Microbiol.">
        <title>Comprehensive Comparative Genomics and Phenotyping of Methylobacterium Species.</title>
        <authorList>
            <person name="Alessa O."/>
            <person name="Ogura Y."/>
            <person name="Fujitani Y."/>
            <person name="Takami H."/>
            <person name="Hayashi T."/>
            <person name="Sahin N."/>
            <person name="Tani A."/>
        </authorList>
    </citation>
    <scope>NUCLEOTIDE SEQUENCE</scope>
    <source>
        <strain evidence="4">DSM 19015</strain>
    </source>
</reference>
<evidence type="ECO:0000256" key="1">
    <source>
        <dbReference type="ARBA" id="ARBA00022679"/>
    </source>
</evidence>
<gene>
    <name evidence="4" type="ORF">OCOJLMKI_1676</name>
</gene>
<dbReference type="InterPro" id="IPR016181">
    <property type="entry name" value="Acyl_CoA_acyltransferase"/>
</dbReference>
<dbReference type="PANTHER" id="PTHR43877">
    <property type="entry name" value="AMINOALKYLPHOSPHONATE N-ACETYLTRANSFERASE-RELATED-RELATED"/>
    <property type="match status" value="1"/>
</dbReference>
<feature type="domain" description="N-acetyltransferase" evidence="3">
    <location>
        <begin position="5"/>
        <end position="196"/>
    </location>
</feature>
<keyword evidence="5" id="KW-1185">Reference proteome</keyword>
<dbReference type="SUPFAM" id="SSF55729">
    <property type="entry name" value="Acyl-CoA N-acyltransferases (Nat)"/>
    <property type="match status" value="1"/>
</dbReference>
<organism evidence="4 5">
    <name type="scientific">Methylobacterium iners</name>
    <dbReference type="NCBI Taxonomy" id="418707"/>
    <lineage>
        <taxon>Bacteria</taxon>
        <taxon>Pseudomonadati</taxon>
        <taxon>Pseudomonadota</taxon>
        <taxon>Alphaproteobacteria</taxon>
        <taxon>Hyphomicrobiales</taxon>
        <taxon>Methylobacteriaceae</taxon>
        <taxon>Methylobacterium</taxon>
    </lineage>
</organism>
<proteinExistence type="predicted"/>
<dbReference type="InterPro" id="IPR000182">
    <property type="entry name" value="GNAT_dom"/>
</dbReference>
<keyword evidence="1" id="KW-0808">Transferase</keyword>
<dbReference type="RefSeq" id="WP_238243649.1">
    <property type="nucleotide sequence ID" value="NZ_BPQP01000023.1"/>
</dbReference>
<keyword evidence="2" id="KW-0012">Acyltransferase</keyword>
<dbReference type="EMBL" id="BPQP01000023">
    <property type="protein sequence ID" value="GJD94474.1"/>
    <property type="molecule type" value="Genomic_DNA"/>
</dbReference>
<dbReference type="Gene3D" id="3.40.630.30">
    <property type="match status" value="1"/>
</dbReference>
<accession>A0ABQ4RW56</accession>
<evidence type="ECO:0000259" key="3">
    <source>
        <dbReference type="PROSITE" id="PS51186"/>
    </source>
</evidence>